<dbReference type="OrthoDB" id="10370841at2759"/>
<organism evidence="2 3">
    <name type="scientific">Stylophora pistillata</name>
    <name type="common">Smooth cauliflower coral</name>
    <dbReference type="NCBI Taxonomy" id="50429"/>
    <lineage>
        <taxon>Eukaryota</taxon>
        <taxon>Metazoa</taxon>
        <taxon>Cnidaria</taxon>
        <taxon>Anthozoa</taxon>
        <taxon>Hexacorallia</taxon>
        <taxon>Scleractinia</taxon>
        <taxon>Astrocoeniina</taxon>
        <taxon>Pocilloporidae</taxon>
        <taxon>Stylophora</taxon>
    </lineage>
</organism>
<reference evidence="3" key="1">
    <citation type="journal article" date="2017" name="bioRxiv">
        <title>Comparative analysis of the genomes of Stylophora pistillata and Acropora digitifera provides evidence for extensive differences between species of corals.</title>
        <authorList>
            <person name="Voolstra C.R."/>
            <person name="Li Y."/>
            <person name="Liew Y.J."/>
            <person name="Baumgarten S."/>
            <person name="Zoccola D."/>
            <person name="Flot J.-F."/>
            <person name="Tambutte S."/>
            <person name="Allemand D."/>
            <person name="Aranda M."/>
        </authorList>
    </citation>
    <scope>NUCLEOTIDE SEQUENCE [LARGE SCALE GENOMIC DNA]</scope>
</reference>
<dbReference type="PANTHER" id="PTHR37984:SF5">
    <property type="entry name" value="PROTEIN NYNRIN-LIKE"/>
    <property type="match status" value="1"/>
</dbReference>
<sequence length="480" mass="55515">MAGKRQILKLLKEGDWFSFNYSQKISKRWQFIRGGNERMAIVRKVVKRKIKPFDDDHYAKLLAGEIDEENLKCDFWYYEHSKLIVPDVLGLSTFTDRKRLPPSLTIEPERLWQLDPESRFREELEIFVPRDRDFKGYVRIKSGTQVKKDKLIEFEIEAPTVLGAQTCKDLGLLARVHLLQQQSLSECPEGMRQKMYEQYSDLFQGLGCLAGEHTIKVHSDMSPAIHSPRKVPVSLKEKIKEELHKMEKAEEVVKQKEPTDWVNSMVAVVKPNKLRICIDERDLNEATRREHFPMTTIEEVVADMPPAKAFSVLDATSGYWQVKLDEASSKNCTFNTPFGRYRLTRLPFELKSAPEAFPSHMSKLFTDGERSKKVIVDNLRIWGEGDEEHDARLKKVLTRARDVNLKFNAKKCKIKQAGVPYVGHVLSKDGFKPDSEKIRAVKEMKPPENVKELKHSSDLSSILESSCQTWPLKVLHQENY</sequence>
<dbReference type="InterPro" id="IPR050951">
    <property type="entry name" value="Retrovirus_Pol_polyprotein"/>
</dbReference>
<dbReference type="PANTHER" id="PTHR37984">
    <property type="entry name" value="PROTEIN CBG26694"/>
    <property type="match status" value="1"/>
</dbReference>
<dbReference type="EMBL" id="LSMT01000463">
    <property type="protein sequence ID" value="PFX17594.1"/>
    <property type="molecule type" value="Genomic_DNA"/>
</dbReference>
<evidence type="ECO:0000313" key="3">
    <source>
        <dbReference type="Proteomes" id="UP000225706"/>
    </source>
</evidence>
<dbReference type="InterPro" id="IPR000477">
    <property type="entry name" value="RT_dom"/>
</dbReference>
<evidence type="ECO:0000313" key="2">
    <source>
        <dbReference type="EMBL" id="PFX17594.1"/>
    </source>
</evidence>
<keyword evidence="3" id="KW-1185">Reference proteome</keyword>
<accession>A0A2B4RGU5</accession>
<gene>
    <name evidence="2" type="primary">TY3B-I</name>
    <name evidence="2" type="ORF">AWC38_SpisGene18074</name>
</gene>
<dbReference type="AlphaFoldDB" id="A0A2B4RGU5"/>
<dbReference type="Pfam" id="PF00078">
    <property type="entry name" value="RVT_1"/>
    <property type="match status" value="1"/>
</dbReference>
<dbReference type="SUPFAM" id="SSF56672">
    <property type="entry name" value="DNA/RNA polymerases"/>
    <property type="match status" value="1"/>
</dbReference>
<dbReference type="CDD" id="cd01647">
    <property type="entry name" value="RT_LTR"/>
    <property type="match status" value="1"/>
</dbReference>
<dbReference type="STRING" id="50429.A0A2B4RGU5"/>
<name>A0A2B4RGU5_STYPI</name>
<dbReference type="InterPro" id="IPR043128">
    <property type="entry name" value="Rev_trsase/Diguanyl_cyclase"/>
</dbReference>
<proteinExistence type="predicted"/>
<evidence type="ECO:0000259" key="1">
    <source>
        <dbReference type="Pfam" id="PF00078"/>
    </source>
</evidence>
<comment type="caution">
    <text evidence="2">The sequence shown here is derived from an EMBL/GenBank/DDBJ whole genome shotgun (WGS) entry which is preliminary data.</text>
</comment>
<dbReference type="InterPro" id="IPR043502">
    <property type="entry name" value="DNA/RNA_pol_sf"/>
</dbReference>
<dbReference type="Proteomes" id="UP000225706">
    <property type="component" value="Unassembled WGS sequence"/>
</dbReference>
<protein>
    <submittedName>
        <fullName evidence="2">Transposon Ty3-I Gag-Pol polyprotein</fullName>
    </submittedName>
</protein>
<dbReference type="Gene3D" id="3.10.10.10">
    <property type="entry name" value="HIV Type 1 Reverse Transcriptase, subunit A, domain 1"/>
    <property type="match status" value="1"/>
</dbReference>
<feature type="domain" description="Reverse transcriptase" evidence="1">
    <location>
        <begin position="271"/>
        <end position="425"/>
    </location>
</feature>
<dbReference type="Gene3D" id="3.30.70.270">
    <property type="match status" value="1"/>
</dbReference>